<feature type="domain" description="SRP9" evidence="2">
    <location>
        <begin position="4"/>
        <end position="92"/>
    </location>
</feature>
<name>A0A9W4TWG3_9ASCO</name>
<evidence type="ECO:0000313" key="4">
    <source>
        <dbReference type="Proteomes" id="UP001152885"/>
    </source>
</evidence>
<dbReference type="GO" id="GO:0005786">
    <property type="term" value="C:signal recognition particle, endoplasmic reticulum targeting"/>
    <property type="evidence" value="ECO:0007669"/>
    <property type="project" value="TreeGrafter"/>
</dbReference>
<dbReference type="Proteomes" id="UP001152885">
    <property type="component" value="Unassembled WGS sequence"/>
</dbReference>
<evidence type="ECO:0000256" key="1">
    <source>
        <dbReference type="SAM" id="MobiDB-lite"/>
    </source>
</evidence>
<reference evidence="3" key="1">
    <citation type="submission" date="2022-12" db="EMBL/GenBank/DDBJ databases">
        <authorList>
            <person name="Brejova B."/>
        </authorList>
    </citation>
    <scope>NUCLEOTIDE SEQUENCE</scope>
</reference>
<keyword evidence="4" id="KW-1185">Reference proteome</keyword>
<organism evidence="3 4">
    <name type="scientific">Candida verbasci</name>
    <dbReference type="NCBI Taxonomy" id="1227364"/>
    <lineage>
        <taxon>Eukaryota</taxon>
        <taxon>Fungi</taxon>
        <taxon>Dikarya</taxon>
        <taxon>Ascomycota</taxon>
        <taxon>Saccharomycotina</taxon>
        <taxon>Pichiomycetes</taxon>
        <taxon>Debaryomycetaceae</taxon>
        <taxon>Candida/Lodderomyces clade</taxon>
        <taxon>Candida</taxon>
    </lineage>
</organism>
<dbReference type="GO" id="GO:0006614">
    <property type="term" value="P:SRP-dependent cotranslational protein targeting to membrane"/>
    <property type="evidence" value="ECO:0007669"/>
    <property type="project" value="InterPro"/>
</dbReference>
<dbReference type="AlphaFoldDB" id="A0A9W4TWG3"/>
<feature type="region of interest" description="Disordered" evidence="1">
    <location>
        <begin position="112"/>
        <end position="158"/>
    </location>
</feature>
<protein>
    <recommendedName>
        <fullName evidence="2">SRP9 domain-containing protein</fullName>
    </recommendedName>
</protein>
<dbReference type="OrthoDB" id="5419752at2759"/>
<evidence type="ECO:0000313" key="3">
    <source>
        <dbReference type="EMBL" id="CAI5758930.1"/>
    </source>
</evidence>
<dbReference type="Pfam" id="PF05486">
    <property type="entry name" value="SRP9-21"/>
    <property type="match status" value="1"/>
</dbReference>
<dbReference type="InterPro" id="IPR039432">
    <property type="entry name" value="SRP9_dom"/>
</dbReference>
<accession>A0A9W4TWG3</accession>
<dbReference type="PANTHER" id="PTHR12834">
    <property type="entry name" value="SIGNAL RECOGNITION PARTICLE 9 KDA PROTEIN"/>
    <property type="match status" value="1"/>
</dbReference>
<dbReference type="InterPro" id="IPR039914">
    <property type="entry name" value="SRP9-like"/>
</dbReference>
<feature type="compositionally biased region" description="Basic residues" evidence="1">
    <location>
        <begin position="147"/>
        <end position="158"/>
    </location>
</feature>
<proteinExistence type="predicted"/>
<evidence type="ECO:0000259" key="2">
    <source>
        <dbReference type="Pfam" id="PF05486"/>
    </source>
</evidence>
<comment type="caution">
    <text evidence="3">The sequence shown here is derived from an EMBL/GenBank/DDBJ whole genome shotgun (WGS) entry which is preliminary data.</text>
</comment>
<dbReference type="EMBL" id="CANTUO010000003">
    <property type="protein sequence ID" value="CAI5758930.1"/>
    <property type="molecule type" value="Genomic_DNA"/>
</dbReference>
<feature type="compositionally biased region" description="Basic and acidic residues" evidence="1">
    <location>
        <begin position="112"/>
        <end position="133"/>
    </location>
</feature>
<sequence>MPKISNIDKFIELSSDLLSNYPSTTLSITYTSKKKSKKTIEDDKISKDSKKASNSVNFKLYEPHSGKCLKFNTSKSKELSKLLNFIGPRGVSNQNQNVIGLASLMTNVKYEDKEQPTEQIDEKEQTPIVEKDSAPVIQNANATSSSSKKKKKNKKKKN</sequence>
<dbReference type="PANTHER" id="PTHR12834:SF12">
    <property type="entry name" value="SIGNAL RECOGNITION PARTICLE 9 KDA PROTEIN"/>
    <property type="match status" value="1"/>
</dbReference>
<gene>
    <name evidence="3" type="ORF">CANVERA_P3440</name>
</gene>